<evidence type="ECO:0000256" key="3">
    <source>
        <dbReference type="ARBA" id="ARBA00023274"/>
    </source>
</evidence>
<dbReference type="GO" id="GO:1990904">
    <property type="term" value="C:ribonucleoprotein complex"/>
    <property type="evidence" value="ECO:0007669"/>
    <property type="project" value="UniProtKB-KW"/>
</dbReference>
<comment type="similarity">
    <text evidence="1">Belongs to the eukaryotic ribosomal protein eL34 family.</text>
</comment>
<dbReference type="EMBL" id="HBEF01002432">
    <property type="protein sequence ID" value="CAD8329407.1"/>
    <property type="molecule type" value="Transcribed_RNA"/>
</dbReference>
<dbReference type="Pfam" id="PF01199">
    <property type="entry name" value="Ribosomal_L34e"/>
    <property type="match status" value="1"/>
</dbReference>
<name>A0A7R9ZJZ0_9STRA</name>
<dbReference type="GO" id="GO:0006412">
    <property type="term" value="P:translation"/>
    <property type="evidence" value="ECO:0007669"/>
    <property type="project" value="InterPro"/>
</dbReference>
<dbReference type="GO" id="GO:0005840">
    <property type="term" value="C:ribosome"/>
    <property type="evidence" value="ECO:0007669"/>
    <property type="project" value="UniProtKB-KW"/>
</dbReference>
<dbReference type="InterPro" id="IPR038562">
    <property type="entry name" value="Ribosomal_eL34_C_sf"/>
</dbReference>
<reference evidence="4" key="1">
    <citation type="submission" date="2021-01" db="EMBL/GenBank/DDBJ databases">
        <authorList>
            <person name="Corre E."/>
            <person name="Pelletier E."/>
            <person name="Niang G."/>
            <person name="Scheremetjew M."/>
            <person name="Finn R."/>
            <person name="Kale V."/>
            <person name="Holt S."/>
            <person name="Cochrane G."/>
            <person name="Meng A."/>
            <person name="Brown T."/>
            <person name="Cohen L."/>
        </authorList>
    </citation>
    <scope>NUCLEOTIDE SEQUENCE</scope>
    <source>
        <strain evidence="4">CCMP3328</strain>
    </source>
</reference>
<sequence length="166" mass="18822">MKHHLHPTREHAALACIRIDDHAHTCIDSNCILLPSLSVFNSRTDQIQLNTPIAIMPDSRWTRVGRHSYNTNSHSARPIRTPGGKLVAQRDKKTSKGPRCGDSKVPLQGIKHIRSTKYHSLKKRQRTVSRAYGGCLSAKCVKERIMRAFLLEEQKAVKKVLAERKK</sequence>
<keyword evidence="2" id="KW-0689">Ribosomal protein</keyword>
<keyword evidence="3" id="KW-0687">Ribonucleoprotein</keyword>
<dbReference type="GO" id="GO:0003735">
    <property type="term" value="F:structural constituent of ribosome"/>
    <property type="evidence" value="ECO:0007669"/>
    <property type="project" value="InterPro"/>
</dbReference>
<evidence type="ECO:0000256" key="1">
    <source>
        <dbReference type="ARBA" id="ARBA00009875"/>
    </source>
</evidence>
<dbReference type="AlphaFoldDB" id="A0A7R9ZJZ0"/>
<evidence type="ECO:0000313" key="4">
    <source>
        <dbReference type="EMBL" id="CAD8329407.1"/>
    </source>
</evidence>
<proteinExistence type="inferred from homology"/>
<dbReference type="InterPro" id="IPR008195">
    <property type="entry name" value="Ribosomal_eL34"/>
</dbReference>
<protein>
    <recommendedName>
        <fullName evidence="5">60S ribosomal protein L34</fullName>
    </recommendedName>
</protein>
<evidence type="ECO:0008006" key="5">
    <source>
        <dbReference type="Google" id="ProtNLM"/>
    </source>
</evidence>
<gene>
    <name evidence="4" type="ORF">CAUS1442_LOCUS1505</name>
</gene>
<dbReference type="PRINTS" id="PR01250">
    <property type="entry name" value="RIBOSOMALL34"/>
</dbReference>
<dbReference type="Gene3D" id="6.20.370.70">
    <property type="match status" value="1"/>
</dbReference>
<dbReference type="Gene3D" id="6.20.340.10">
    <property type="match status" value="1"/>
</dbReference>
<evidence type="ECO:0000256" key="2">
    <source>
        <dbReference type="ARBA" id="ARBA00022980"/>
    </source>
</evidence>
<organism evidence="4">
    <name type="scientific">Craspedostauros australis</name>
    <dbReference type="NCBI Taxonomy" id="1486917"/>
    <lineage>
        <taxon>Eukaryota</taxon>
        <taxon>Sar</taxon>
        <taxon>Stramenopiles</taxon>
        <taxon>Ochrophyta</taxon>
        <taxon>Bacillariophyta</taxon>
        <taxon>Bacillariophyceae</taxon>
        <taxon>Bacillariophycidae</taxon>
        <taxon>Naviculales</taxon>
        <taxon>Naviculaceae</taxon>
        <taxon>Craspedostauros</taxon>
    </lineage>
</organism>
<dbReference type="PANTHER" id="PTHR10759">
    <property type="entry name" value="60S RIBOSOMAL PROTEIN L34"/>
    <property type="match status" value="1"/>
</dbReference>
<accession>A0A7R9ZJZ0</accession>